<dbReference type="InterPro" id="IPR002549">
    <property type="entry name" value="AI-2E-like"/>
</dbReference>
<comment type="subcellular location">
    <subcellularLocation>
        <location evidence="1">Cell membrane</location>
        <topology evidence="1">Multi-pass membrane protein</topology>
    </subcellularLocation>
</comment>
<feature type="transmembrane region" description="Helical" evidence="9">
    <location>
        <begin position="80"/>
        <end position="103"/>
    </location>
</feature>
<feature type="transmembrane region" description="Helical" evidence="9">
    <location>
        <begin position="165"/>
        <end position="191"/>
    </location>
</feature>
<accession>A0A227KQ46</accession>
<comment type="caution">
    <text evidence="10">The sequence shown here is derived from an EMBL/GenBank/DDBJ whole genome shotgun (WGS) entry which is preliminary data.</text>
</comment>
<keyword evidence="4" id="KW-1003">Cell membrane</keyword>
<evidence type="ECO:0000313" key="10">
    <source>
        <dbReference type="EMBL" id="OXE50367.1"/>
    </source>
</evidence>
<evidence type="ECO:0000256" key="2">
    <source>
        <dbReference type="ARBA" id="ARBA00009773"/>
    </source>
</evidence>
<keyword evidence="11" id="KW-1185">Reference proteome</keyword>
<dbReference type="GeneID" id="78363655"/>
<feature type="transmembrane region" description="Helical" evidence="9">
    <location>
        <begin position="26"/>
        <end position="45"/>
    </location>
</feature>
<evidence type="ECO:0000256" key="8">
    <source>
        <dbReference type="SAM" id="MobiDB-lite"/>
    </source>
</evidence>
<feature type="transmembrane region" description="Helical" evidence="9">
    <location>
        <begin position="325"/>
        <end position="352"/>
    </location>
</feature>
<keyword evidence="7 9" id="KW-0472">Membrane</keyword>
<keyword evidence="3" id="KW-0813">Transport</keyword>
<evidence type="ECO:0000256" key="4">
    <source>
        <dbReference type="ARBA" id="ARBA00022475"/>
    </source>
</evidence>
<feature type="region of interest" description="Disordered" evidence="8">
    <location>
        <begin position="381"/>
        <end position="414"/>
    </location>
</feature>
<dbReference type="EMBL" id="NHMP01000002">
    <property type="protein sequence ID" value="OXE50367.1"/>
    <property type="molecule type" value="Genomic_DNA"/>
</dbReference>
<dbReference type="RefSeq" id="WP_066591989.1">
    <property type="nucleotide sequence ID" value="NZ_CAJTBZ010000039.1"/>
</dbReference>
<dbReference type="Pfam" id="PF01594">
    <property type="entry name" value="AI-2E_transport"/>
    <property type="match status" value="1"/>
</dbReference>
<organism evidence="10 11">
    <name type="scientific">Turicimonas muris</name>
    <dbReference type="NCBI Taxonomy" id="1796652"/>
    <lineage>
        <taxon>Bacteria</taxon>
        <taxon>Pseudomonadati</taxon>
        <taxon>Pseudomonadota</taxon>
        <taxon>Betaproteobacteria</taxon>
        <taxon>Burkholderiales</taxon>
        <taxon>Sutterellaceae</taxon>
        <taxon>Turicimonas</taxon>
    </lineage>
</organism>
<gene>
    <name evidence="10" type="ORF">ADH67_05140</name>
</gene>
<evidence type="ECO:0000256" key="1">
    <source>
        <dbReference type="ARBA" id="ARBA00004651"/>
    </source>
</evidence>
<dbReference type="AlphaFoldDB" id="A0A227KQ46"/>
<reference evidence="11" key="1">
    <citation type="submission" date="2017-05" db="EMBL/GenBank/DDBJ databases">
        <title>Improved OligoMM genomes.</title>
        <authorList>
            <person name="Garzetti D."/>
        </authorList>
    </citation>
    <scope>NUCLEOTIDE SEQUENCE [LARGE SCALE GENOMIC DNA]</scope>
    <source>
        <strain evidence="11">YL45</strain>
    </source>
</reference>
<dbReference type="Proteomes" id="UP000214610">
    <property type="component" value="Unassembled WGS sequence"/>
</dbReference>
<evidence type="ECO:0000256" key="9">
    <source>
        <dbReference type="SAM" id="Phobius"/>
    </source>
</evidence>
<feature type="transmembrane region" description="Helical" evidence="9">
    <location>
        <begin position="51"/>
        <end position="68"/>
    </location>
</feature>
<dbReference type="PANTHER" id="PTHR21716">
    <property type="entry name" value="TRANSMEMBRANE PROTEIN"/>
    <property type="match status" value="1"/>
</dbReference>
<feature type="transmembrane region" description="Helical" evidence="9">
    <location>
        <begin position="227"/>
        <end position="248"/>
    </location>
</feature>
<evidence type="ECO:0000256" key="5">
    <source>
        <dbReference type="ARBA" id="ARBA00022692"/>
    </source>
</evidence>
<protein>
    <submittedName>
        <fullName evidence="10">AI-2E family transporter</fullName>
    </submittedName>
</protein>
<evidence type="ECO:0000256" key="6">
    <source>
        <dbReference type="ARBA" id="ARBA00022989"/>
    </source>
</evidence>
<feature type="transmembrane region" description="Helical" evidence="9">
    <location>
        <begin position="282"/>
        <end position="305"/>
    </location>
</feature>
<sequence>MADNKIENSNLPKLVGFLSFKDRVDVIVRVLFGFFIAIGCFLVVWPFATAISVAAVIAIVSWPLFKIIRKWCGNRNLLSSFILVFLLTVLIVIPITGLSVVSAQQIPNLISMVREWISSGFSLPNEIKDIPWVGNWLYGQLDSFIGNREDLAATAQKLFDPVSKILLKGAVMLGDGLFQLFLMIFIIFFFYRDGDYLADKSLALLTRMSGNLAVEVRNIIVNTTRSVVFGIVGSAAGQGIVAFIGFLIAGVPGAVTLGVAVFVLSAVPIGPPLVWGPAAIWLYYQGQVGMAVFLVLWGSLAVSSVDNFLKPLLISKGASLPLSLIYLGVFGGIIAFGFMGIILGPVVIAVGIAMSKTWLSISASVNAQNQPTEETEKILDKLSQNSINDSNPMDDEILDGEIEKPKQAKNKLKL</sequence>
<evidence type="ECO:0000256" key="7">
    <source>
        <dbReference type="ARBA" id="ARBA00023136"/>
    </source>
</evidence>
<feature type="compositionally biased region" description="Polar residues" evidence="8">
    <location>
        <begin position="382"/>
        <end position="391"/>
    </location>
</feature>
<dbReference type="PANTHER" id="PTHR21716:SF67">
    <property type="entry name" value="TRANSPORT PROTEIN YDIK-RELATED"/>
    <property type="match status" value="1"/>
</dbReference>
<dbReference type="GO" id="GO:0005886">
    <property type="term" value="C:plasma membrane"/>
    <property type="evidence" value="ECO:0007669"/>
    <property type="project" value="UniProtKB-SubCell"/>
</dbReference>
<keyword evidence="5 9" id="KW-0812">Transmembrane</keyword>
<feature type="transmembrane region" description="Helical" evidence="9">
    <location>
        <begin position="254"/>
        <end position="275"/>
    </location>
</feature>
<comment type="similarity">
    <text evidence="2">Belongs to the autoinducer-2 exporter (AI-2E) (TC 2.A.86) family.</text>
</comment>
<evidence type="ECO:0000313" key="11">
    <source>
        <dbReference type="Proteomes" id="UP000214610"/>
    </source>
</evidence>
<evidence type="ECO:0000256" key="3">
    <source>
        <dbReference type="ARBA" id="ARBA00022448"/>
    </source>
</evidence>
<name>A0A227KQ46_9BURK</name>
<proteinExistence type="inferred from homology"/>
<keyword evidence="6 9" id="KW-1133">Transmembrane helix</keyword>